<dbReference type="EMBL" id="MN740820">
    <property type="protein sequence ID" value="QHU13438.1"/>
    <property type="molecule type" value="Genomic_DNA"/>
</dbReference>
<evidence type="ECO:0000313" key="1">
    <source>
        <dbReference type="EMBL" id="QHU13438.1"/>
    </source>
</evidence>
<dbReference type="AlphaFoldDB" id="A0A6C0KAX2"/>
<name>A0A6C0KAX2_9ZZZZ</name>
<accession>A0A6C0KAX2</accession>
<organism evidence="1">
    <name type="scientific">viral metagenome</name>
    <dbReference type="NCBI Taxonomy" id="1070528"/>
    <lineage>
        <taxon>unclassified sequences</taxon>
        <taxon>metagenomes</taxon>
        <taxon>organismal metagenomes</taxon>
    </lineage>
</organism>
<proteinExistence type="predicted"/>
<protein>
    <submittedName>
        <fullName evidence="1">Uncharacterized protein</fullName>
    </submittedName>
</protein>
<reference evidence="1" key="1">
    <citation type="journal article" date="2020" name="Nature">
        <title>Giant virus diversity and host interactions through global metagenomics.</title>
        <authorList>
            <person name="Schulz F."/>
            <person name="Roux S."/>
            <person name="Paez-Espino D."/>
            <person name="Jungbluth S."/>
            <person name="Walsh D.A."/>
            <person name="Denef V.J."/>
            <person name="McMahon K.D."/>
            <person name="Konstantinidis K.T."/>
            <person name="Eloe-Fadrosh E.A."/>
            <person name="Kyrpides N.C."/>
            <person name="Woyke T."/>
        </authorList>
    </citation>
    <scope>NUCLEOTIDE SEQUENCE</scope>
    <source>
        <strain evidence="1">GVMAG-S-1101178-73</strain>
    </source>
</reference>
<sequence length="286" mass="33929">MTHSSSTYHKIECAEVSGVFSQEKYQAYTYHYNDPNSRVYHDGIIGDYHLFIRSGNKVYVEAKGSKEVVMSFDDLLKNRYLKYYYDLSLILAKNKHQIIKNEAFNKKYDEIYGFTGKNRLWSLETSYIDYVKQTYNKIYKIVPSGNVCYFKVNPFDITNMEYTSQQELEHFLMIYMCRKDIMFGNFERRAIIYKDIAETMKNTLSKSPYYKDIALEYQVIEMERELKELSGFFEDKKKVINLLETLNSKYRMTDDILTMIYNIVSIGDRYEYLAQKGESDALVLAE</sequence>